<keyword evidence="1 2" id="KW-0238">DNA-binding</keyword>
<evidence type="ECO:0000313" key="5">
    <source>
        <dbReference type="Proteomes" id="UP001149140"/>
    </source>
</evidence>
<dbReference type="PRINTS" id="PR00455">
    <property type="entry name" value="HTHTETR"/>
</dbReference>
<dbReference type="PANTHER" id="PTHR30055:SF226">
    <property type="entry name" value="HTH-TYPE TRANSCRIPTIONAL REGULATOR PKSA"/>
    <property type="match status" value="1"/>
</dbReference>
<dbReference type="EMBL" id="JAPDOD010000017">
    <property type="protein sequence ID" value="MDA0162267.1"/>
    <property type="molecule type" value="Genomic_DNA"/>
</dbReference>
<evidence type="ECO:0000256" key="2">
    <source>
        <dbReference type="PROSITE-ProRule" id="PRU00335"/>
    </source>
</evidence>
<organism evidence="4 5">
    <name type="scientific">Solirubrobacter ginsenosidimutans</name>
    <dbReference type="NCBI Taxonomy" id="490573"/>
    <lineage>
        <taxon>Bacteria</taxon>
        <taxon>Bacillati</taxon>
        <taxon>Actinomycetota</taxon>
        <taxon>Thermoleophilia</taxon>
        <taxon>Solirubrobacterales</taxon>
        <taxon>Solirubrobacteraceae</taxon>
        <taxon>Solirubrobacter</taxon>
    </lineage>
</organism>
<dbReference type="InterPro" id="IPR050109">
    <property type="entry name" value="HTH-type_TetR-like_transc_reg"/>
</dbReference>
<dbReference type="SUPFAM" id="SSF46689">
    <property type="entry name" value="Homeodomain-like"/>
    <property type="match status" value="1"/>
</dbReference>
<evidence type="ECO:0000256" key="1">
    <source>
        <dbReference type="ARBA" id="ARBA00023125"/>
    </source>
</evidence>
<keyword evidence="5" id="KW-1185">Reference proteome</keyword>
<evidence type="ECO:0000313" key="4">
    <source>
        <dbReference type="EMBL" id="MDA0162267.1"/>
    </source>
</evidence>
<dbReference type="GO" id="GO:0003700">
    <property type="term" value="F:DNA-binding transcription factor activity"/>
    <property type="evidence" value="ECO:0007669"/>
    <property type="project" value="TreeGrafter"/>
</dbReference>
<gene>
    <name evidence="4" type="ORF">OM076_18485</name>
</gene>
<dbReference type="Gene3D" id="1.10.357.10">
    <property type="entry name" value="Tetracycline Repressor, domain 2"/>
    <property type="match status" value="1"/>
</dbReference>
<dbReference type="Proteomes" id="UP001149140">
    <property type="component" value="Unassembled WGS sequence"/>
</dbReference>
<dbReference type="PROSITE" id="PS50977">
    <property type="entry name" value="HTH_TETR_2"/>
    <property type="match status" value="1"/>
</dbReference>
<reference evidence="4" key="1">
    <citation type="submission" date="2022-10" db="EMBL/GenBank/DDBJ databases">
        <title>The WGS of Solirubrobacter ginsenosidimutans DSM 21036.</title>
        <authorList>
            <person name="Jiang Z."/>
        </authorList>
    </citation>
    <scope>NUCLEOTIDE SEQUENCE</scope>
    <source>
        <strain evidence="4">DSM 21036</strain>
    </source>
</reference>
<dbReference type="GO" id="GO:0000976">
    <property type="term" value="F:transcription cis-regulatory region binding"/>
    <property type="evidence" value="ECO:0007669"/>
    <property type="project" value="TreeGrafter"/>
</dbReference>
<sequence>MPRRSQAERSAATREALLDAAIECLIDEGYASVTTSAVAVRAGVSRGAHLHHFQTRNALVAAAVEALAQRWLGELREATAGLPEGPDRTLAGLDLLWAHYASPLYQGALDLWTDARSDDELRAILLEVERFLDRETLEVAHVLFPEVAGTDEFEELIQFAVATVRGLATLDLLHPGGERNRQQWAHCRLRVAAQFSSTASSSTA</sequence>
<evidence type="ECO:0000259" key="3">
    <source>
        <dbReference type="PROSITE" id="PS50977"/>
    </source>
</evidence>
<proteinExistence type="predicted"/>
<accession>A0A9X3MTQ0</accession>
<name>A0A9X3MTQ0_9ACTN</name>
<dbReference type="Pfam" id="PF00440">
    <property type="entry name" value="TetR_N"/>
    <property type="match status" value="1"/>
</dbReference>
<dbReference type="InterPro" id="IPR001647">
    <property type="entry name" value="HTH_TetR"/>
</dbReference>
<dbReference type="PANTHER" id="PTHR30055">
    <property type="entry name" value="HTH-TYPE TRANSCRIPTIONAL REGULATOR RUTR"/>
    <property type="match status" value="1"/>
</dbReference>
<dbReference type="InterPro" id="IPR009057">
    <property type="entry name" value="Homeodomain-like_sf"/>
</dbReference>
<dbReference type="AlphaFoldDB" id="A0A9X3MTQ0"/>
<feature type="DNA-binding region" description="H-T-H motif" evidence="2">
    <location>
        <begin position="34"/>
        <end position="53"/>
    </location>
</feature>
<feature type="domain" description="HTH tetR-type" evidence="3">
    <location>
        <begin position="11"/>
        <end position="71"/>
    </location>
</feature>
<comment type="caution">
    <text evidence="4">The sequence shown here is derived from an EMBL/GenBank/DDBJ whole genome shotgun (WGS) entry which is preliminary data.</text>
</comment>
<protein>
    <submittedName>
        <fullName evidence="4">TetR/AcrR family transcriptional regulator</fullName>
    </submittedName>
</protein>